<dbReference type="OrthoDB" id="3935074at2759"/>
<evidence type="ECO:0000313" key="2">
    <source>
        <dbReference type="EMBL" id="KAF2398060.1"/>
    </source>
</evidence>
<feature type="transmembrane region" description="Helical" evidence="1">
    <location>
        <begin position="161"/>
        <end position="183"/>
    </location>
</feature>
<keyword evidence="1" id="KW-0472">Membrane</keyword>
<dbReference type="Proteomes" id="UP000799640">
    <property type="component" value="Unassembled WGS sequence"/>
</dbReference>
<keyword evidence="1" id="KW-0812">Transmembrane</keyword>
<dbReference type="PROSITE" id="PS51257">
    <property type="entry name" value="PROKAR_LIPOPROTEIN"/>
    <property type="match status" value="1"/>
</dbReference>
<evidence type="ECO:0008006" key="4">
    <source>
        <dbReference type="Google" id="ProtNLM"/>
    </source>
</evidence>
<keyword evidence="3" id="KW-1185">Reference proteome</keyword>
<sequence length="339" mass="37684">MRDIKVPLRVVQNAFCVISLLCAAVTACHPQYELPGFGHDKHFLYYLPTMVATIIWNLVNIGYVMTKRFMPCVANAILHFILICSTALVGSVFGYATVQSYSKLRTDMYAVQAEGAHNVKATNGTKIWVTPENIATCPAFTSCAAQQRWETLAHRRIKADLVGYAFVGAVCIIHIIFFAWFCYDGLLNSKRRRSFQISSQISSPSSSQQGQSTYPRFPKIIKTRRIGGKDVVISEPVLISSPWTTSQHSLAASDMFKVEDDSDRDIGVFEHSDHNGRFCPQIRDFGHENGPVTAAAGPMVSRNPMRSYLPAAPRRSRASRGYSLLGAFPMPPRSPRPAM</sequence>
<accession>A0A6G1HPX0</accession>
<organism evidence="2 3">
    <name type="scientific">Trichodelitschia bisporula</name>
    <dbReference type="NCBI Taxonomy" id="703511"/>
    <lineage>
        <taxon>Eukaryota</taxon>
        <taxon>Fungi</taxon>
        <taxon>Dikarya</taxon>
        <taxon>Ascomycota</taxon>
        <taxon>Pezizomycotina</taxon>
        <taxon>Dothideomycetes</taxon>
        <taxon>Dothideomycetes incertae sedis</taxon>
        <taxon>Phaeotrichales</taxon>
        <taxon>Phaeotrichaceae</taxon>
        <taxon>Trichodelitschia</taxon>
    </lineage>
</organism>
<gene>
    <name evidence="2" type="ORF">EJ06DRAFT_523427</name>
</gene>
<dbReference type="AlphaFoldDB" id="A0A6G1HPX0"/>
<evidence type="ECO:0000313" key="3">
    <source>
        <dbReference type="Proteomes" id="UP000799640"/>
    </source>
</evidence>
<keyword evidence="1" id="KW-1133">Transmembrane helix</keyword>
<proteinExistence type="predicted"/>
<reference evidence="2" key="1">
    <citation type="journal article" date="2020" name="Stud. Mycol.">
        <title>101 Dothideomycetes genomes: a test case for predicting lifestyles and emergence of pathogens.</title>
        <authorList>
            <person name="Haridas S."/>
            <person name="Albert R."/>
            <person name="Binder M."/>
            <person name="Bloem J."/>
            <person name="Labutti K."/>
            <person name="Salamov A."/>
            <person name="Andreopoulos B."/>
            <person name="Baker S."/>
            <person name="Barry K."/>
            <person name="Bills G."/>
            <person name="Bluhm B."/>
            <person name="Cannon C."/>
            <person name="Castanera R."/>
            <person name="Culley D."/>
            <person name="Daum C."/>
            <person name="Ezra D."/>
            <person name="Gonzalez J."/>
            <person name="Henrissat B."/>
            <person name="Kuo A."/>
            <person name="Liang C."/>
            <person name="Lipzen A."/>
            <person name="Lutzoni F."/>
            <person name="Magnuson J."/>
            <person name="Mondo S."/>
            <person name="Nolan M."/>
            <person name="Ohm R."/>
            <person name="Pangilinan J."/>
            <person name="Park H.-J."/>
            <person name="Ramirez L."/>
            <person name="Alfaro M."/>
            <person name="Sun H."/>
            <person name="Tritt A."/>
            <person name="Yoshinaga Y."/>
            <person name="Zwiers L.-H."/>
            <person name="Turgeon B."/>
            <person name="Goodwin S."/>
            <person name="Spatafora J."/>
            <person name="Crous P."/>
            <person name="Grigoriev I."/>
        </authorList>
    </citation>
    <scope>NUCLEOTIDE SEQUENCE</scope>
    <source>
        <strain evidence="2">CBS 262.69</strain>
    </source>
</reference>
<name>A0A6G1HPX0_9PEZI</name>
<dbReference type="EMBL" id="ML996701">
    <property type="protein sequence ID" value="KAF2398060.1"/>
    <property type="molecule type" value="Genomic_DNA"/>
</dbReference>
<evidence type="ECO:0000256" key="1">
    <source>
        <dbReference type="SAM" id="Phobius"/>
    </source>
</evidence>
<feature type="transmembrane region" description="Helical" evidence="1">
    <location>
        <begin position="76"/>
        <end position="98"/>
    </location>
</feature>
<protein>
    <recommendedName>
        <fullName evidence="4">MARVEL domain-containing protein</fullName>
    </recommendedName>
</protein>
<feature type="transmembrane region" description="Helical" evidence="1">
    <location>
        <begin position="43"/>
        <end position="64"/>
    </location>
</feature>